<gene>
    <name evidence="2" type="ORF">HXK00_00865</name>
</gene>
<organism evidence="2 3">
    <name type="scientific">Abiotrophia defectiva</name>
    <name type="common">Streptococcus defectivus</name>
    <dbReference type="NCBI Taxonomy" id="46125"/>
    <lineage>
        <taxon>Bacteria</taxon>
        <taxon>Bacillati</taxon>
        <taxon>Bacillota</taxon>
        <taxon>Bacilli</taxon>
        <taxon>Lactobacillales</taxon>
        <taxon>Aerococcaceae</taxon>
        <taxon>Abiotrophia</taxon>
    </lineage>
</organism>
<comment type="caution">
    <text evidence="2">The sequence shown here is derived from an EMBL/GenBank/DDBJ whole genome shotgun (WGS) entry which is preliminary data.</text>
</comment>
<proteinExistence type="predicted"/>
<feature type="transmembrane region" description="Helical" evidence="1">
    <location>
        <begin position="127"/>
        <end position="156"/>
    </location>
</feature>
<evidence type="ECO:0000256" key="1">
    <source>
        <dbReference type="SAM" id="Phobius"/>
    </source>
</evidence>
<reference evidence="2" key="1">
    <citation type="submission" date="2020-04" db="EMBL/GenBank/DDBJ databases">
        <title>Deep metagenomics examines the oral microbiome during advanced dental caries in children, revealing novel taxa and co-occurrences with host molecules.</title>
        <authorList>
            <person name="Baker J.L."/>
            <person name="Morton J.T."/>
            <person name="Dinis M."/>
            <person name="Alvarez R."/>
            <person name="Tran N.C."/>
            <person name="Knight R."/>
            <person name="Edlund A."/>
        </authorList>
    </citation>
    <scope>NUCLEOTIDE SEQUENCE</scope>
    <source>
        <strain evidence="2">JCVI_23_bin.16</strain>
    </source>
</reference>
<evidence type="ECO:0000313" key="3">
    <source>
        <dbReference type="Proteomes" id="UP000757900"/>
    </source>
</evidence>
<feature type="transmembrane region" description="Helical" evidence="1">
    <location>
        <begin position="96"/>
        <end position="121"/>
    </location>
</feature>
<feature type="transmembrane region" description="Helical" evidence="1">
    <location>
        <begin position="54"/>
        <end position="76"/>
    </location>
</feature>
<name>A0A929QT75_ABIDE</name>
<feature type="transmembrane region" description="Helical" evidence="1">
    <location>
        <begin position="168"/>
        <end position="194"/>
    </location>
</feature>
<feature type="transmembrane region" description="Helical" evidence="1">
    <location>
        <begin position="214"/>
        <end position="232"/>
    </location>
</feature>
<keyword evidence="1" id="KW-0472">Membrane</keyword>
<evidence type="ECO:0000313" key="2">
    <source>
        <dbReference type="EMBL" id="MBF0934177.1"/>
    </source>
</evidence>
<keyword evidence="1" id="KW-0812">Transmembrane</keyword>
<sequence>MKTCQQVWTLVGAKFKQSFTSVKIAPMIYITILYPVIMNLIIPNDVSPIERQAFVMVMFFSFLGSVSPITLAMLNLTEDKEHKTLRILLDSHVRPWVYLLSLVILTQITMWVTVMISLPLMNLDYQYLGSIFGMIFHFGMCFLISSILGLIFGLIFDRSATANAASMVPMLAIAFIPLFSRMNGHLAGLMPYFYTGRANAWLLHLDYGGLGMDLLVYGVWLLASLIVLTICYRQKRNRLYL</sequence>
<dbReference type="EMBL" id="JABZFV010000003">
    <property type="protein sequence ID" value="MBF0934177.1"/>
    <property type="molecule type" value="Genomic_DNA"/>
</dbReference>
<accession>A0A929QT75</accession>
<evidence type="ECO:0008006" key="4">
    <source>
        <dbReference type="Google" id="ProtNLM"/>
    </source>
</evidence>
<dbReference type="Proteomes" id="UP000757900">
    <property type="component" value="Unassembled WGS sequence"/>
</dbReference>
<protein>
    <recommendedName>
        <fullName evidence="4">ABC-2 type transport system permease protein</fullName>
    </recommendedName>
</protein>
<keyword evidence="1" id="KW-1133">Transmembrane helix</keyword>
<feature type="transmembrane region" description="Helical" evidence="1">
    <location>
        <begin position="24"/>
        <end position="42"/>
    </location>
</feature>
<dbReference type="AlphaFoldDB" id="A0A929QT75"/>